<reference evidence="2" key="1">
    <citation type="journal article" date="2021" name="mSystems">
        <title>Bacteria and Archaea Synergistically Convert Glycine Betaine to Biogenic Methane in the Formosa Cold Seep of the South China Sea.</title>
        <authorList>
            <person name="Li L."/>
            <person name="Zhang W."/>
            <person name="Zhang S."/>
            <person name="Song L."/>
            <person name="Sun Q."/>
            <person name="Zhang H."/>
            <person name="Xiang H."/>
            <person name="Dong X."/>
        </authorList>
    </citation>
    <scope>NUCLEOTIDE SEQUENCE</scope>
    <source>
        <strain evidence="2">ZWT</strain>
    </source>
</reference>
<sequence>MDNNPKLKETLNELCFYLPLEVQVDIEAAYDHLLRDSKNYCDAIQRLRKAGEAITALMVEALEYKPAVSRSGSPKTIASQLKYIDDKDFVFSMEVVREKGNDVSHSSLGKDKNRYNLEMVYEIFKNFINCVIIYITRGLHEDDITEKLNEIEKKHSNNKYNNLSLEQPDAFESEDKNQELDTKGEKEEQVKYDETNDENKNSNMSEAIENMNFQKFHIKNESFNNNEILKDYSFIKSARSYDERRIYQKKTYFDIDGIEIEKSYITTDDIGEIISTYEEGDKYKLIKGDFDRNKNKRLIIIGSEKSRGKRSTAIKLLRELKKKNEIFYFSQVDESIKLYNLKKYLKDKNISYNKSYIIRMHISDLFDLNKKNTLDEINLELKKKHSYMVIISQDSFDDKKYNEYYYSWNMDINLEKIMKNKIKFFEKSSKKYKKYIEKLKEAEIFEELKQVPISPSLIAVYVRNILEKDPQHPEFASQAKKAYPANLKEEARNTIENNKNDLDVLCKLLCLSLFRKLNKPLFNDLSESLMLNFSELVNEEERQEFMSKERLLKNDSYVAEKINAKKEVQIIKSNYGDIEESFIEFENTQFYEKVLENLLENYTSIYKVIREWILKRFLYFNPVLVQLFIPSFKYLFINDKKTIINTILSPLVKKNSKYGIKNICTLINALIEIDNENFIIEFIERVKGIKKQRVKKIVLNSIPKTLHKKYPFRTIMILRHYIEKASSIKEIDECSLCLSLMIDHKVIRDNRYIALEALENWCFDCEEDEFFRTKSKYIYLNALYYNMYKSDYCFVIEYSENIDLLEEQILPLYELILKDKFMLKHFIEYIFNEIKFIGEKKQDLDEKVDIIENILTLVLKEIKLSDKRYRKSFFPKINYWLRKYSREFKAEKNLIDIVLDNVIEDNYERRELLNEGLID</sequence>
<feature type="region of interest" description="Disordered" evidence="1">
    <location>
        <begin position="159"/>
        <end position="202"/>
    </location>
</feature>
<dbReference type="AlphaFoldDB" id="A0A9J6PEU8"/>
<proteinExistence type="predicted"/>
<reference evidence="2" key="2">
    <citation type="submission" date="2021-04" db="EMBL/GenBank/DDBJ databases">
        <authorList>
            <person name="Dong X."/>
        </authorList>
    </citation>
    <scope>NUCLEOTIDE SEQUENCE</scope>
    <source>
        <strain evidence="2">ZWT</strain>
    </source>
</reference>
<protein>
    <submittedName>
        <fullName evidence="2">Uncharacterized protein</fullName>
    </submittedName>
</protein>
<accession>A0A9J6PEU8</accession>
<keyword evidence="3" id="KW-1185">Reference proteome</keyword>
<comment type="caution">
    <text evidence="2">The sequence shown here is derived from an EMBL/GenBank/DDBJ whole genome shotgun (WGS) entry which is preliminary data.</text>
</comment>
<name>A0A9J6PEU8_9CLOT</name>
<dbReference type="RefSeq" id="WP_250861960.1">
    <property type="nucleotide sequence ID" value="NZ_JAGSOJ010000007.1"/>
</dbReference>
<evidence type="ECO:0000313" key="3">
    <source>
        <dbReference type="Proteomes" id="UP001056429"/>
    </source>
</evidence>
<feature type="compositionally biased region" description="Basic and acidic residues" evidence="1">
    <location>
        <begin position="173"/>
        <end position="200"/>
    </location>
</feature>
<dbReference type="EMBL" id="JAGSOJ010000007">
    <property type="protein sequence ID" value="MCM1992792.1"/>
    <property type="molecule type" value="Genomic_DNA"/>
</dbReference>
<gene>
    <name evidence="2" type="ORF">KDK92_23995</name>
</gene>
<organism evidence="2 3">
    <name type="scientific">Oceanirhabdus seepicola</name>
    <dbReference type="NCBI Taxonomy" id="2828781"/>
    <lineage>
        <taxon>Bacteria</taxon>
        <taxon>Bacillati</taxon>
        <taxon>Bacillota</taxon>
        <taxon>Clostridia</taxon>
        <taxon>Eubacteriales</taxon>
        <taxon>Clostridiaceae</taxon>
        <taxon>Oceanirhabdus</taxon>
    </lineage>
</organism>
<evidence type="ECO:0000256" key="1">
    <source>
        <dbReference type="SAM" id="MobiDB-lite"/>
    </source>
</evidence>
<evidence type="ECO:0000313" key="2">
    <source>
        <dbReference type="EMBL" id="MCM1992792.1"/>
    </source>
</evidence>
<dbReference type="Proteomes" id="UP001056429">
    <property type="component" value="Unassembled WGS sequence"/>
</dbReference>